<dbReference type="AlphaFoldDB" id="A0A194XJU8"/>
<accession>A0A194XJU8</accession>
<organism evidence="2 3">
    <name type="scientific">Mollisia scopiformis</name>
    <name type="common">Conifer needle endophyte fungus</name>
    <name type="synonym">Phialocephala scopiformis</name>
    <dbReference type="NCBI Taxonomy" id="149040"/>
    <lineage>
        <taxon>Eukaryota</taxon>
        <taxon>Fungi</taxon>
        <taxon>Dikarya</taxon>
        <taxon>Ascomycota</taxon>
        <taxon>Pezizomycotina</taxon>
        <taxon>Leotiomycetes</taxon>
        <taxon>Helotiales</taxon>
        <taxon>Mollisiaceae</taxon>
        <taxon>Mollisia</taxon>
    </lineage>
</organism>
<dbReference type="EMBL" id="KQ947409">
    <property type="protein sequence ID" value="KUJ20500.1"/>
    <property type="molecule type" value="Genomic_DNA"/>
</dbReference>
<evidence type="ECO:0000313" key="2">
    <source>
        <dbReference type="EMBL" id="KUJ20500.1"/>
    </source>
</evidence>
<evidence type="ECO:0000256" key="1">
    <source>
        <dbReference type="SAM" id="MobiDB-lite"/>
    </source>
</evidence>
<sequence>MPPQPTHLESSLFCCEQITSIDENRKTFAHRILSQFAEYITQGPASPTPRVLDWSEAHLVDEAQYVIQYEKRWQSHECPEGLRYFIPEPGTDDFLEIPEDTFRHKNRIVPFHNNEGLYVKFSCTYHPGFLFVCQRLFRRTVRDPVVVPINKKHTRPDRTDEDDEDGNGPRGYSEPKTILEHGAYDYDGESEEAKMVLEQGGVGH</sequence>
<proteinExistence type="predicted"/>
<gene>
    <name evidence="2" type="ORF">LY89DRAFT_730539</name>
</gene>
<protein>
    <submittedName>
        <fullName evidence="2">Uncharacterized protein</fullName>
    </submittedName>
</protein>
<keyword evidence="3" id="KW-1185">Reference proteome</keyword>
<name>A0A194XJU8_MOLSC</name>
<dbReference type="KEGG" id="psco:LY89DRAFT_730539"/>
<evidence type="ECO:0000313" key="3">
    <source>
        <dbReference type="Proteomes" id="UP000070700"/>
    </source>
</evidence>
<dbReference type="Proteomes" id="UP000070700">
    <property type="component" value="Unassembled WGS sequence"/>
</dbReference>
<feature type="region of interest" description="Disordered" evidence="1">
    <location>
        <begin position="150"/>
        <end position="180"/>
    </location>
</feature>
<dbReference type="InParanoid" id="A0A194XJU8"/>
<reference evidence="2 3" key="1">
    <citation type="submission" date="2015-10" db="EMBL/GenBank/DDBJ databases">
        <title>Full genome of DAOMC 229536 Phialocephala scopiformis, a fungal endophyte of spruce producing the potent anti-insectan compound rugulosin.</title>
        <authorList>
            <consortium name="DOE Joint Genome Institute"/>
            <person name="Walker A.K."/>
            <person name="Frasz S.L."/>
            <person name="Seifert K.A."/>
            <person name="Miller J.D."/>
            <person name="Mondo S.J."/>
            <person name="Labutti K."/>
            <person name="Lipzen A."/>
            <person name="Dockter R."/>
            <person name="Kennedy M."/>
            <person name="Grigoriev I.V."/>
            <person name="Spatafora J.W."/>
        </authorList>
    </citation>
    <scope>NUCLEOTIDE SEQUENCE [LARGE SCALE GENOMIC DNA]</scope>
    <source>
        <strain evidence="2 3">CBS 120377</strain>
    </source>
</reference>
<dbReference type="GeneID" id="28829216"/>
<dbReference type="RefSeq" id="XP_018074855.1">
    <property type="nucleotide sequence ID" value="XM_018219490.1"/>
</dbReference>